<gene>
    <name evidence="5" type="primary">ghrA</name>
    <name evidence="4" type="ordered locus">Rahaq_1691</name>
    <name evidence="5" type="ORF">ACFPK4_05185</name>
</gene>
<dbReference type="Pfam" id="PF02826">
    <property type="entry name" value="2-Hacid_dh_C"/>
    <property type="match status" value="1"/>
</dbReference>
<dbReference type="HOGENOM" id="CLU_019796_1_0_6"/>
<dbReference type="Proteomes" id="UP000007257">
    <property type="component" value="Chromosome"/>
</dbReference>
<evidence type="ECO:0000313" key="5">
    <source>
        <dbReference type="EMBL" id="MFD3222917.1"/>
    </source>
</evidence>
<dbReference type="InterPro" id="IPR006140">
    <property type="entry name" value="D-isomer_DH_NAD-bd"/>
</dbReference>
<dbReference type="PANTHER" id="PTHR43333">
    <property type="entry name" value="2-HACID_DH_C DOMAIN-CONTAINING PROTEIN"/>
    <property type="match status" value="1"/>
</dbReference>
<evidence type="ECO:0000313" key="4">
    <source>
        <dbReference type="EMBL" id="ADW73309.1"/>
    </source>
</evidence>
<dbReference type="RefSeq" id="WP_013575011.1">
    <property type="nucleotide sequence ID" value="NC_015061.1"/>
</dbReference>
<dbReference type="Proteomes" id="UP001598201">
    <property type="component" value="Unassembled WGS sequence"/>
</dbReference>
<name>A0A0H3F8S3_RAHSY</name>
<dbReference type="EMBL" id="CP002505">
    <property type="protein sequence ID" value="ADW73309.1"/>
    <property type="molecule type" value="Genomic_DNA"/>
</dbReference>
<dbReference type="InterPro" id="IPR036291">
    <property type="entry name" value="NAD(P)-bd_dom_sf"/>
</dbReference>
<evidence type="ECO:0000313" key="7">
    <source>
        <dbReference type="Proteomes" id="UP001598201"/>
    </source>
</evidence>
<keyword evidence="7" id="KW-1185">Reference proteome</keyword>
<dbReference type="NCBIfam" id="NF012013">
    <property type="entry name" value="PRK15469.1"/>
    <property type="match status" value="1"/>
</dbReference>
<reference evidence="6" key="1">
    <citation type="submission" date="2011-01" db="EMBL/GenBank/DDBJ databases">
        <title>Complete sequence of chromosome of Rahnella sp. Y9602.</title>
        <authorList>
            <consortium name="US DOE Joint Genome Institute"/>
            <person name="Lucas S."/>
            <person name="Copeland A."/>
            <person name="Lapidus A."/>
            <person name="Cheng J.-F."/>
            <person name="Goodwin L."/>
            <person name="Pitluck S."/>
            <person name="Lu M."/>
            <person name="Detter J.C."/>
            <person name="Han C."/>
            <person name="Tapia R."/>
            <person name="Land M."/>
            <person name="Hauser L."/>
            <person name="Kyrpides N."/>
            <person name="Ivanova N."/>
            <person name="Ovchinnikova G."/>
            <person name="Pagani I."/>
            <person name="Sobecky P.A."/>
            <person name="Martinez R.J."/>
            <person name="Woyke T."/>
        </authorList>
    </citation>
    <scope>NUCLEOTIDE SEQUENCE [LARGE SCALE GENOMIC DNA]</scope>
    <source>
        <strain evidence="6">Y9602</strain>
    </source>
</reference>
<proteinExistence type="predicted"/>
<protein>
    <submittedName>
        <fullName evidence="4">D-isomer specific 2-hydroxyacid dehydrogenase NAD-binding protein</fullName>
    </submittedName>
    <submittedName>
        <fullName evidence="5">Glyoxylate/hydroxypyruvate reductase GhrA</fullName>
    </submittedName>
</protein>
<dbReference type="KEGG" id="rah:Rahaq_1691"/>
<sequence length="313" mass="34464">MNIIFYHPTSDAKPWIDGITKRLPQANVRAWKANDQDPADYALVWRPPHAMLAPRTMLKGIFALGAGVDAILTQEQRQPGTLPAGVPLLRLEDTGMALQMQEYALATVLRYFRRMDEYQLFQQQKQWRPLVPHSRSEFIIGILGAGVLGSSVAKALVDMQFTVRSWSRSAKSQEGVESFYGDDRLAAFASGCKVLINLLPNTPHTAGVLNHKLFTNLSHNAYLINLGRGGHLVEGDLLRALDSGQIAAATLDVFVEEPLPGMHPFWSHPRVSITPHVGADTLPEQAMDSIVSNILAIEAGREPTGRVDPGRGY</sequence>
<feature type="domain" description="D-isomer specific 2-hydroxyacid dehydrogenase NAD-binding" evidence="3">
    <location>
        <begin position="106"/>
        <end position="278"/>
    </location>
</feature>
<dbReference type="EMBL" id="JBHUCJ010000007">
    <property type="protein sequence ID" value="MFD3222917.1"/>
    <property type="molecule type" value="Genomic_DNA"/>
</dbReference>
<keyword evidence="1" id="KW-0560">Oxidoreductase</keyword>
<evidence type="ECO:0000256" key="2">
    <source>
        <dbReference type="ARBA" id="ARBA00023027"/>
    </source>
</evidence>
<evidence type="ECO:0000256" key="1">
    <source>
        <dbReference type="ARBA" id="ARBA00023002"/>
    </source>
</evidence>
<accession>A0A0H3F8S3</accession>
<keyword evidence="2" id="KW-0520">NAD</keyword>
<dbReference type="GO" id="GO:0051287">
    <property type="term" value="F:NAD binding"/>
    <property type="evidence" value="ECO:0007669"/>
    <property type="project" value="InterPro"/>
</dbReference>
<dbReference type="Gene3D" id="3.40.50.720">
    <property type="entry name" value="NAD(P)-binding Rossmann-like Domain"/>
    <property type="match status" value="2"/>
</dbReference>
<dbReference type="GO" id="GO:0016491">
    <property type="term" value="F:oxidoreductase activity"/>
    <property type="evidence" value="ECO:0007669"/>
    <property type="project" value="UniProtKB-KW"/>
</dbReference>
<reference evidence="5 7" key="3">
    <citation type="submission" date="2024-09" db="EMBL/GenBank/DDBJ databases">
        <title>Genomes of Rahnella.</title>
        <authorList>
            <person name="Mnguni F.C."/>
            <person name="Shin G.Y."/>
            <person name="Coutinho T."/>
        </authorList>
    </citation>
    <scope>NUCLEOTIDE SEQUENCE [LARGE SCALE GENOMIC DNA]</scope>
    <source>
        <strain evidence="5 7">20WA0057</strain>
    </source>
</reference>
<dbReference type="AlphaFoldDB" id="A0A0H3F8S3"/>
<dbReference type="PANTHER" id="PTHR43333:SF1">
    <property type="entry name" value="D-ISOMER SPECIFIC 2-HYDROXYACID DEHYDROGENASE NAD-BINDING DOMAIN-CONTAINING PROTEIN"/>
    <property type="match status" value="1"/>
</dbReference>
<organism evidence="4 6">
    <name type="scientific">Rahnella sp. (strain Y9602)</name>
    <dbReference type="NCBI Taxonomy" id="2703885"/>
    <lineage>
        <taxon>Bacteria</taxon>
        <taxon>Pseudomonadati</taxon>
        <taxon>Pseudomonadota</taxon>
        <taxon>Gammaproteobacteria</taxon>
        <taxon>Enterobacterales</taxon>
        <taxon>Yersiniaceae</taxon>
        <taxon>Rahnella</taxon>
    </lineage>
</organism>
<evidence type="ECO:0000313" key="6">
    <source>
        <dbReference type="Proteomes" id="UP000007257"/>
    </source>
</evidence>
<dbReference type="SUPFAM" id="SSF51735">
    <property type="entry name" value="NAD(P)-binding Rossmann-fold domains"/>
    <property type="match status" value="1"/>
</dbReference>
<dbReference type="GeneID" id="95417628"/>
<evidence type="ECO:0000259" key="3">
    <source>
        <dbReference type="Pfam" id="PF02826"/>
    </source>
</evidence>
<dbReference type="CDD" id="cd12164">
    <property type="entry name" value="GDH_like_2"/>
    <property type="match status" value="1"/>
</dbReference>
<dbReference type="OrthoDB" id="9787219at2"/>
<dbReference type="eggNOG" id="COG0111">
    <property type="taxonomic scope" value="Bacteria"/>
</dbReference>
<reference evidence="4 6" key="2">
    <citation type="journal article" date="2012" name="J. Bacteriol.">
        <title>Complete Genome Sequence of Rahnella sp. Strain Y9602, a Gammaproteobacterium Isolate from Metal- and Radionuclide-Contaminated Soil.</title>
        <authorList>
            <person name="Martinez R.J."/>
            <person name="Bruce D."/>
            <person name="Detter C."/>
            <person name="Goodwin L.A."/>
            <person name="Han J."/>
            <person name="Han C.S."/>
            <person name="Held B."/>
            <person name="Land M.L."/>
            <person name="Mikhailova N."/>
            <person name="Nolan M."/>
            <person name="Pennacchio L."/>
            <person name="Pitluck S."/>
            <person name="Tapia R."/>
            <person name="Woyke T."/>
            <person name="Sobecky P.A."/>
        </authorList>
    </citation>
    <scope>NUCLEOTIDE SEQUENCE [LARGE SCALE GENOMIC DNA]</scope>
    <source>
        <strain evidence="4 6">Y9602</strain>
    </source>
</reference>